<dbReference type="PROSITE" id="PS51212">
    <property type="entry name" value="WSC"/>
    <property type="match status" value="1"/>
</dbReference>
<evidence type="ECO:0000256" key="1">
    <source>
        <dbReference type="ARBA" id="ARBA00004167"/>
    </source>
</evidence>
<accession>G2RDB9</accession>
<keyword evidence="7" id="KW-0732">Signal</keyword>
<dbReference type="HOGENOM" id="CLU_024893_2_0_1"/>
<feature type="compositionally biased region" description="Low complexity" evidence="5">
    <location>
        <begin position="146"/>
        <end position="169"/>
    </location>
</feature>
<dbReference type="OrthoDB" id="2537459at2759"/>
<protein>
    <recommendedName>
        <fullName evidence="8">WSC domain-containing protein</fullName>
    </recommendedName>
</protein>
<dbReference type="GO" id="GO:0016020">
    <property type="term" value="C:membrane"/>
    <property type="evidence" value="ECO:0007669"/>
    <property type="project" value="UniProtKB-SubCell"/>
</dbReference>
<evidence type="ECO:0000313" key="10">
    <source>
        <dbReference type="Proteomes" id="UP000008181"/>
    </source>
</evidence>
<dbReference type="KEGG" id="ttt:THITE_2122487"/>
<keyword evidence="3 6" id="KW-1133">Transmembrane helix</keyword>
<feature type="transmembrane region" description="Helical" evidence="6">
    <location>
        <begin position="214"/>
        <end position="237"/>
    </location>
</feature>
<feature type="chain" id="PRO_5003437120" description="WSC domain-containing protein" evidence="7">
    <location>
        <begin position="24"/>
        <end position="350"/>
    </location>
</feature>
<dbReference type="Proteomes" id="UP000008181">
    <property type="component" value="Chromosome 5"/>
</dbReference>
<dbReference type="PANTHER" id="PTHR15549">
    <property type="entry name" value="PAIRED IMMUNOGLOBULIN-LIKE TYPE 2 RECEPTOR"/>
    <property type="match status" value="1"/>
</dbReference>
<dbReference type="eggNOG" id="ENOG502S63H">
    <property type="taxonomic scope" value="Eukaryota"/>
</dbReference>
<evidence type="ECO:0000256" key="6">
    <source>
        <dbReference type="SAM" id="Phobius"/>
    </source>
</evidence>
<dbReference type="InterPro" id="IPR051694">
    <property type="entry name" value="Immunoregulatory_rcpt-like"/>
</dbReference>
<dbReference type="InterPro" id="IPR002889">
    <property type="entry name" value="WSC_carb-bd"/>
</dbReference>
<evidence type="ECO:0000313" key="9">
    <source>
        <dbReference type="EMBL" id="AEO70758.1"/>
    </source>
</evidence>
<evidence type="ECO:0000256" key="4">
    <source>
        <dbReference type="ARBA" id="ARBA00023136"/>
    </source>
</evidence>
<evidence type="ECO:0000259" key="8">
    <source>
        <dbReference type="PROSITE" id="PS51212"/>
    </source>
</evidence>
<evidence type="ECO:0000256" key="3">
    <source>
        <dbReference type="ARBA" id="ARBA00022989"/>
    </source>
</evidence>
<organism evidence="9 10">
    <name type="scientific">Thermothielavioides terrestris (strain ATCC 38088 / NRRL 8126)</name>
    <name type="common">Thielavia terrestris</name>
    <dbReference type="NCBI Taxonomy" id="578455"/>
    <lineage>
        <taxon>Eukaryota</taxon>
        <taxon>Fungi</taxon>
        <taxon>Dikarya</taxon>
        <taxon>Ascomycota</taxon>
        <taxon>Pezizomycotina</taxon>
        <taxon>Sordariomycetes</taxon>
        <taxon>Sordariomycetidae</taxon>
        <taxon>Sordariales</taxon>
        <taxon>Chaetomiaceae</taxon>
        <taxon>Thermothielavioides</taxon>
        <taxon>Thermothielavioides terrestris</taxon>
    </lineage>
</organism>
<sequence>MASLRAALVWATVAAVLSPVAWAQAATPTGPSIPMVYCATVNTADMVALESNFQSDGRCFGNCTTLKYALAIVQDHNCWCSNLIPNKADRKDLSDCENPCPGYPTDYCGGDGLFGYMSVSGFTATGTAPAGYSATPDSSSSTAQPTVPVTLSGSSSSSTSSFTASSTSSDTSTAAVQTVTIGGTVKTVTATLDPTSTNDAAAVQNSRSGLQTGAIVGIVIGVVGGLAVITACLWLWFSKRRRQNEYDDPGLGSPARTGSSPGAMGTPKPVETGENRYAAAGGGWDASARRRSHLMPVDPRLDPFAKGIYTGDRNRSRESIDSLQDNQDYSRRVLDPPRVLRATNPDPDDD</sequence>
<evidence type="ECO:0000256" key="7">
    <source>
        <dbReference type="SAM" id="SignalP"/>
    </source>
</evidence>
<feature type="region of interest" description="Disordered" evidence="5">
    <location>
        <begin position="245"/>
        <end position="350"/>
    </location>
</feature>
<dbReference type="RefSeq" id="XP_003657094.1">
    <property type="nucleotide sequence ID" value="XM_003657046.1"/>
</dbReference>
<dbReference type="SMART" id="SM00321">
    <property type="entry name" value="WSC"/>
    <property type="match status" value="1"/>
</dbReference>
<name>G2RDB9_THETT</name>
<comment type="subcellular location">
    <subcellularLocation>
        <location evidence="1">Membrane</location>
        <topology evidence="1">Single-pass membrane protein</topology>
    </subcellularLocation>
</comment>
<feature type="compositionally biased region" description="Polar residues" evidence="5">
    <location>
        <begin position="135"/>
        <end position="145"/>
    </location>
</feature>
<dbReference type="GO" id="GO:0071944">
    <property type="term" value="C:cell periphery"/>
    <property type="evidence" value="ECO:0007669"/>
    <property type="project" value="UniProtKB-ARBA"/>
</dbReference>
<proteinExistence type="predicted"/>
<dbReference type="GeneID" id="11522853"/>
<gene>
    <name evidence="9" type="ORF">THITE_2122487</name>
</gene>
<dbReference type="AlphaFoldDB" id="G2RDB9"/>
<dbReference type="Pfam" id="PF01822">
    <property type="entry name" value="WSC"/>
    <property type="match status" value="1"/>
</dbReference>
<keyword evidence="10" id="KW-1185">Reference proteome</keyword>
<feature type="signal peptide" evidence="7">
    <location>
        <begin position="1"/>
        <end position="23"/>
    </location>
</feature>
<feature type="domain" description="WSC" evidence="8">
    <location>
        <begin position="32"/>
        <end position="120"/>
    </location>
</feature>
<dbReference type="STRING" id="578455.G2RDB9"/>
<dbReference type="EMBL" id="CP003013">
    <property type="protein sequence ID" value="AEO70758.1"/>
    <property type="molecule type" value="Genomic_DNA"/>
</dbReference>
<feature type="region of interest" description="Disordered" evidence="5">
    <location>
        <begin position="133"/>
        <end position="169"/>
    </location>
</feature>
<keyword evidence="4 6" id="KW-0472">Membrane</keyword>
<keyword evidence="2 6" id="KW-0812">Transmembrane</keyword>
<evidence type="ECO:0000256" key="2">
    <source>
        <dbReference type="ARBA" id="ARBA00022692"/>
    </source>
</evidence>
<evidence type="ECO:0000256" key="5">
    <source>
        <dbReference type="SAM" id="MobiDB-lite"/>
    </source>
</evidence>
<reference evidence="9 10" key="1">
    <citation type="journal article" date="2011" name="Nat. Biotechnol.">
        <title>Comparative genomic analysis of the thermophilic biomass-degrading fungi Myceliophthora thermophila and Thielavia terrestris.</title>
        <authorList>
            <person name="Berka R.M."/>
            <person name="Grigoriev I.V."/>
            <person name="Otillar R."/>
            <person name="Salamov A."/>
            <person name="Grimwood J."/>
            <person name="Reid I."/>
            <person name="Ishmael N."/>
            <person name="John T."/>
            <person name="Darmond C."/>
            <person name="Moisan M.-C."/>
            <person name="Henrissat B."/>
            <person name="Coutinho P.M."/>
            <person name="Lombard V."/>
            <person name="Natvig D.O."/>
            <person name="Lindquist E."/>
            <person name="Schmutz J."/>
            <person name="Lucas S."/>
            <person name="Harris P."/>
            <person name="Powlowski J."/>
            <person name="Bellemare A."/>
            <person name="Taylor D."/>
            <person name="Butler G."/>
            <person name="de Vries R.P."/>
            <person name="Allijn I.E."/>
            <person name="van den Brink J."/>
            <person name="Ushinsky S."/>
            <person name="Storms R."/>
            <person name="Powell A.J."/>
            <person name="Paulsen I.T."/>
            <person name="Elbourne L.D.H."/>
            <person name="Baker S.E."/>
            <person name="Magnuson J."/>
            <person name="LaBoissiere S."/>
            <person name="Clutterbuck A.J."/>
            <person name="Martinez D."/>
            <person name="Wogulis M."/>
            <person name="de Leon A.L."/>
            <person name="Rey M.W."/>
            <person name="Tsang A."/>
        </authorList>
    </citation>
    <scope>NUCLEOTIDE SEQUENCE [LARGE SCALE GENOMIC DNA]</scope>
    <source>
        <strain evidence="10">ATCC 38088 / NRRL 8126</strain>
    </source>
</reference>